<dbReference type="SUPFAM" id="SSF55781">
    <property type="entry name" value="GAF domain-like"/>
    <property type="match status" value="1"/>
</dbReference>
<protein>
    <submittedName>
        <fullName evidence="6">GAF and ANTAR domain-containing protein</fullName>
    </submittedName>
</protein>
<dbReference type="InterPro" id="IPR005561">
    <property type="entry name" value="ANTAR"/>
</dbReference>
<dbReference type="InterPro" id="IPR029016">
    <property type="entry name" value="GAF-like_dom_sf"/>
</dbReference>
<dbReference type="RefSeq" id="WP_223402084.1">
    <property type="nucleotide sequence ID" value="NZ_JAGSHT010000002.1"/>
</dbReference>
<keyword evidence="2" id="KW-0418">Kinase</keyword>
<evidence type="ECO:0000256" key="4">
    <source>
        <dbReference type="ARBA" id="ARBA00023163"/>
    </source>
</evidence>
<keyword evidence="1" id="KW-0808">Transferase</keyword>
<dbReference type="InterPro" id="IPR011006">
    <property type="entry name" value="CheY-like_superfamily"/>
</dbReference>
<dbReference type="EMBL" id="JAGSHT010000002">
    <property type="protein sequence ID" value="MBZ2194808.1"/>
    <property type="molecule type" value="Genomic_DNA"/>
</dbReference>
<name>A0ABS7S3A6_9MICO</name>
<keyword evidence="3" id="KW-0805">Transcription regulation</keyword>
<evidence type="ECO:0000256" key="3">
    <source>
        <dbReference type="ARBA" id="ARBA00023015"/>
    </source>
</evidence>
<dbReference type="Proteomes" id="UP000826651">
    <property type="component" value="Unassembled WGS sequence"/>
</dbReference>
<keyword evidence="4" id="KW-0804">Transcription</keyword>
<dbReference type="InterPro" id="IPR036388">
    <property type="entry name" value="WH-like_DNA-bd_sf"/>
</dbReference>
<proteinExistence type="predicted"/>
<comment type="caution">
    <text evidence="6">The sequence shown here is derived from an EMBL/GenBank/DDBJ whole genome shotgun (WGS) entry which is preliminary data.</text>
</comment>
<dbReference type="Gene3D" id="3.30.450.40">
    <property type="match status" value="1"/>
</dbReference>
<dbReference type="InterPro" id="IPR003018">
    <property type="entry name" value="GAF"/>
</dbReference>
<evidence type="ECO:0000313" key="7">
    <source>
        <dbReference type="Proteomes" id="UP000826651"/>
    </source>
</evidence>
<dbReference type="InterPro" id="IPR012074">
    <property type="entry name" value="GAF_ANTAR"/>
</dbReference>
<feature type="domain" description="ANTAR" evidence="5">
    <location>
        <begin position="165"/>
        <end position="226"/>
    </location>
</feature>
<evidence type="ECO:0000259" key="5">
    <source>
        <dbReference type="PROSITE" id="PS50921"/>
    </source>
</evidence>
<reference evidence="6 7" key="1">
    <citation type="submission" date="2021-04" db="EMBL/GenBank/DDBJ databases">
        <title>Ruania sp. nov., isolated from sandy soil of mangrove forest.</title>
        <authorList>
            <person name="Ge X."/>
            <person name="Huang R."/>
            <person name="Liu W."/>
        </authorList>
    </citation>
    <scope>NUCLEOTIDE SEQUENCE [LARGE SCALE GENOMIC DNA]</scope>
    <source>
        <strain evidence="6 7">N2-46</strain>
    </source>
</reference>
<dbReference type="Pfam" id="PF01590">
    <property type="entry name" value="GAF"/>
    <property type="match status" value="1"/>
</dbReference>
<dbReference type="PIRSF" id="PIRSF036625">
    <property type="entry name" value="GAF_ANTAR"/>
    <property type="match status" value="1"/>
</dbReference>
<sequence>MYDHAEFVRTTSEFAQKLIEPYEVHEVLGDLAERTSQLLALAGGGVTVEVDGRVRAITTIPEWLADLGRHQEDTQKGPCIDASATGAVVAVADLRADTRWPDYRAVAARIGVRAAAGIPMHLGAHTVGALNLYGAAPRIWDSEDLAAARVLTDLATGFLINASSYAKQALVTEQLQHALDSRIVIEQAKGILAEARGLEVARAFEVMRKYTRDRNLRLVEVARAVVHMGLRP</sequence>
<dbReference type="SUPFAM" id="SSF52172">
    <property type="entry name" value="CheY-like"/>
    <property type="match status" value="1"/>
</dbReference>
<organism evidence="6 7">
    <name type="scientific">Occultella gossypii</name>
    <dbReference type="NCBI Taxonomy" id="2800820"/>
    <lineage>
        <taxon>Bacteria</taxon>
        <taxon>Bacillati</taxon>
        <taxon>Actinomycetota</taxon>
        <taxon>Actinomycetes</taxon>
        <taxon>Micrococcales</taxon>
        <taxon>Ruaniaceae</taxon>
        <taxon>Occultella</taxon>
    </lineage>
</organism>
<accession>A0ABS7S3A6</accession>
<evidence type="ECO:0000256" key="2">
    <source>
        <dbReference type="ARBA" id="ARBA00022777"/>
    </source>
</evidence>
<evidence type="ECO:0000256" key="1">
    <source>
        <dbReference type="ARBA" id="ARBA00022679"/>
    </source>
</evidence>
<keyword evidence="7" id="KW-1185">Reference proteome</keyword>
<dbReference type="SMART" id="SM01012">
    <property type="entry name" value="ANTAR"/>
    <property type="match status" value="1"/>
</dbReference>
<dbReference type="SMART" id="SM00065">
    <property type="entry name" value="GAF"/>
    <property type="match status" value="1"/>
</dbReference>
<dbReference type="PROSITE" id="PS50921">
    <property type="entry name" value="ANTAR"/>
    <property type="match status" value="1"/>
</dbReference>
<evidence type="ECO:0000313" key="6">
    <source>
        <dbReference type="EMBL" id="MBZ2194808.1"/>
    </source>
</evidence>
<dbReference type="Gene3D" id="1.10.10.10">
    <property type="entry name" value="Winged helix-like DNA-binding domain superfamily/Winged helix DNA-binding domain"/>
    <property type="match status" value="1"/>
</dbReference>
<dbReference type="Pfam" id="PF03861">
    <property type="entry name" value="ANTAR"/>
    <property type="match status" value="1"/>
</dbReference>
<gene>
    <name evidence="6" type="ORF">KCQ71_01485</name>
</gene>